<evidence type="ECO:0000256" key="1">
    <source>
        <dbReference type="ARBA" id="ARBA00004651"/>
    </source>
</evidence>
<dbReference type="PIRSF" id="PIRSF006060">
    <property type="entry name" value="AA_transporter"/>
    <property type="match status" value="1"/>
</dbReference>
<reference evidence="9 10" key="1">
    <citation type="journal article" date="2015" name="Genome Announc.">
        <title>Expanding the biotechnology potential of lactobacilli through comparative genomics of 213 strains and associated genera.</title>
        <authorList>
            <person name="Sun Z."/>
            <person name="Harris H.M."/>
            <person name="McCann A."/>
            <person name="Guo C."/>
            <person name="Argimon S."/>
            <person name="Zhang W."/>
            <person name="Yang X."/>
            <person name="Jeffery I.B."/>
            <person name="Cooney J.C."/>
            <person name="Kagawa T.F."/>
            <person name="Liu W."/>
            <person name="Song Y."/>
            <person name="Salvetti E."/>
            <person name="Wrobel A."/>
            <person name="Rasinkangas P."/>
            <person name="Parkhill J."/>
            <person name="Rea M.C."/>
            <person name="O'Sullivan O."/>
            <person name="Ritari J."/>
            <person name="Douillard F.P."/>
            <person name="Paul Ross R."/>
            <person name="Yang R."/>
            <person name="Briner A.E."/>
            <person name="Felis G.E."/>
            <person name="de Vos W.M."/>
            <person name="Barrangou R."/>
            <person name="Klaenhammer T.R."/>
            <person name="Caufield P.W."/>
            <person name="Cui Y."/>
            <person name="Zhang H."/>
            <person name="O'Toole P.W."/>
        </authorList>
    </citation>
    <scope>NUCLEOTIDE SEQUENCE [LARGE SCALE GENOMIC DNA]</scope>
    <source>
        <strain evidence="9 10">DSM 15814</strain>
    </source>
</reference>
<evidence type="ECO:0000256" key="7">
    <source>
        <dbReference type="SAM" id="MobiDB-lite"/>
    </source>
</evidence>
<evidence type="ECO:0000256" key="2">
    <source>
        <dbReference type="ARBA" id="ARBA00022448"/>
    </source>
</evidence>
<dbReference type="GO" id="GO:0005886">
    <property type="term" value="C:plasma membrane"/>
    <property type="evidence" value="ECO:0007669"/>
    <property type="project" value="UniProtKB-SubCell"/>
</dbReference>
<name>A0A0R1RVM0_9LACO</name>
<gene>
    <name evidence="9" type="ORF">FD35_GL000003</name>
</gene>
<feature type="compositionally biased region" description="Basic and acidic residues" evidence="7">
    <location>
        <begin position="450"/>
        <end position="460"/>
    </location>
</feature>
<feature type="transmembrane region" description="Helical" evidence="8">
    <location>
        <begin position="349"/>
        <end position="372"/>
    </location>
</feature>
<proteinExistence type="predicted"/>
<dbReference type="Gene3D" id="1.20.1740.10">
    <property type="entry name" value="Amino acid/polyamine transporter I"/>
    <property type="match status" value="1"/>
</dbReference>
<evidence type="ECO:0000256" key="4">
    <source>
        <dbReference type="ARBA" id="ARBA00022692"/>
    </source>
</evidence>
<comment type="caution">
    <text evidence="9">The sequence shown here is derived from an EMBL/GenBank/DDBJ whole genome shotgun (WGS) entry which is preliminary data.</text>
</comment>
<organism evidence="9 10">
    <name type="scientific">Furfurilactobacillus rossiae DSM 15814</name>
    <dbReference type="NCBI Taxonomy" id="1114972"/>
    <lineage>
        <taxon>Bacteria</taxon>
        <taxon>Bacillati</taxon>
        <taxon>Bacillota</taxon>
        <taxon>Bacilli</taxon>
        <taxon>Lactobacillales</taxon>
        <taxon>Lactobacillaceae</taxon>
        <taxon>Furfurilactobacillus</taxon>
    </lineage>
</organism>
<protein>
    <submittedName>
        <fullName evidence="9">Amino acid transporter</fullName>
    </submittedName>
</protein>
<keyword evidence="5 8" id="KW-1133">Transmembrane helix</keyword>
<keyword evidence="10" id="KW-1185">Reference proteome</keyword>
<keyword evidence="2" id="KW-0813">Transport</keyword>
<feature type="transmembrane region" description="Helical" evidence="8">
    <location>
        <begin position="325"/>
        <end position="343"/>
    </location>
</feature>
<dbReference type="eggNOG" id="COG0531">
    <property type="taxonomic scope" value="Bacteria"/>
</dbReference>
<evidence type="ECO:0000256" key="8">
    <source>
        <dbReference type="SAM" id="Phobius"/>
    </source>
</evidence>
<dbReference type="InterPro" id="IPR002293">
    <property type="entry name" value="AA/rel_permease1"/>
</dbReference>
<accession>A0A0R1RVM0</accession>
<keyword evidence="4 8" id="KW-0812">Transmembrane</keyword>
<feature type="transmembrane region" description="Helical" evidence="8">
    <location>
        <begin position="225"/>
        <end position="248"/>
    </location>
</feature>
<feature type="transmembrane region" description="Helical" evidence="8">
    <location>
        <begin position="392"/>
        <end position="415"/>
    </location>
</feature>
<comment type="subcellular location">
    <subcellularLocation>
        <location evidence="1">Cell membrane</location>
        <topology evidence="1">Multi-pass membrane protein</topology>
    </subcellularLocation>
</comment>
<dbReference type="AlphaFoldDB" id="A0A0R1RVM0"/>
<sequence length="474" mass="52174">MNKQKKKFRLFDAVLMAVVVVLVVESAAPAAAIGPSQFFWWIFLLILFFIPYGLISSELGTTYVGDGGLYDWVKQAFGRRWGGRLAWLYWLNYPLWMASLGVLFAEVAGQIFGVHFNTFWTIIIELAFVWTVVTLGNKPISESKWIMNLAAFAKIFTILSLGIMGIYFAATKGLANNFSGTNLLPKLNLSSLSNLSVIIFNFLGFEVVATMADDMDNPKKQIPQAIIYGGILIAFFYLLAAFGMGAAIPTDKLSASSGLIDSFVLMIGHMNWFVVIIGIMFLYILASEMVSWALGVNYVANYAAKDHALPAIFGKEDAKGMPVGTGYLNGIIASVLVVASPFIPNQNIFWAFFALNVVALLLSYTMMFPAFWKLRRDDAQRERPFKVPGGKFMINFMTWVPEVLLVATILLSILPLNGSASELANKVPILIGTILAVIVGEIVVRVAERQDDSSTKDEKVSQNSTHSANVSGKD</sequence>
<dbReference type="RefSeq" id="WP_017262104.1">
    <property type="nucleotide sequence ID" value="NZ_AUAW01000001.1"/>
</dbReference>
<feature type="transmembrane region" description="Helical" evidence="8">
    <location>
        <begin position="263"/>
        <end position="285"/>
    </location>
</feature>
<keyword evidence="3" id="KW-1003">Cell membrane</keyword>
<feature type="transmembrane region" description="Helical" evidence="8">
    <location>
        <begin position="189"/>
        <end position="213"/>
    </location>
</feature>
<dbReference type="PANTHER" id="PTHR42770:SF15">
    <property type="entry name" value="GLUTAMATE_GAMMA-AMINOBUTYRATE ANTIPORTER-RELATED"/>
    <property type="match status" value="1"/>
</dbReference>
<feature type="compositionally biased region" description="Polar residues" evidence="7">
    <location>
        <begin position="461"/>
        <end position="474"/>
    </location>
</feature>
<dbReference type="STRING" id="1114972.FD35_GL000003"/>
<feature type="transmembrane region" description="Helical" evidence="8">
    <location>
        <begin position="145"/>
        <end position="169"/>
    </location>
</feature>
<evidence type="ECO:0000313" key="9">
    <source>
        <dbReference type="EMBL" id="KRL57000.1"/>
    </source>
</evidence>
<dbReference type="OrthoDB" id="9791588at2"/>
<keyword evidence="6 8" id="KW-0472">Membrane</keyword>
<evidence type="ECO:0000256" key="5">
    <source>
        <dbReference type="ARBA" id="ARBA00022989"/>
    </source>
</evidence>
<feature type="transmembrane region" description="Helical" evidence="8">
    <location>
        <begin position="85"/>
        <end position="105"/>
    </location>
</feature>
<evidence type="ECO:0000256" key="6">
    <source>
        <dbReference type="ARBA" id="ARBA00023136"/>
    </source>
</evidence>
<evidence type="ECO:0000313" key="10">
    <source>
        <dbReference type="Proteomes" id="UP000051999"/>
    </source>
</evidence>
<dbReference type="GO" id="GO:0022857">
    <property type="term" value="F:transmembrane transporter activity"/>
    <property type="evidence" value="ECO:0007669"/>
    <property type="project" value="InterPro"/>
</dbReference>
<feature type="transmembrane region" description="Helical" evidence="8">
    <location>
        <begin position="111"/>
        <end position="133"/>
    </location>
</feature>
<evidence type="ECO:0000256" key="3">
    <source>
        <dbReference type="ARBA" id="ARBA00022475"/>
    </source>
</evidence>
<feature type="region of interest" description="Disordered" evidence="7">
    <location>
        <begin position="450"/>
        <end position="474"/>
    </location>
</feature>
<dbReference type="PATRIC" id="fig|1114972.6.peg.3"/>
<dbReference type="EMBL" id="AZFF01000001">
    <property type="protein sequence ID" value="KRL57000.1"/>
    <property type="molecule type" value="Genomic_DNA"/>
</dbReference>
<feature type="transmembrane region" description="Helical" evidence="8">
    <location>
        <begin position="427"/>
        <end position="447"/>
    </location>
</feature>
<dbReference type="PANTHER" id="PTHR42770">
    <property type="entry name" value="AMINO ACID TRANSPORTER-RELATED"/>
    <property type="match status" value="1"/>
</dbReference>
<dbReference type="InterPro" id="IPR050367">
    <property type="entry name" value="APC_superfamily"/>
</dbReference>
<dbReference type="Proteomes" id="UP000051999">
    <property type="component" value="Unassembled WGS sequence"/>
</dbReference>
<dbReference type="Pfam" id="PF13520">
    <property type="entry name" value="AA_permease_2"/>
    <property type="match status" value="1"/>
</dbReference>
<feature type="transmembrane region" description="Helical" evidence="8">
    <location>
        <begin position="42"/>
        <end position="64"/>
    </location>
</feature>